<evidence type="ECO:0000259" key="6">
    <source>
        <dbReference type="PROSITE" id="PS50921"/>
    </source>
</evidence>
<dbReference type="Proteomes" id="UP000683246">
    <property type="component" value="Chromosome"/>
</dbReference>
<evidence type="ECO:0000259" key="5">
    <source>
        <dbReference type="PROSITE" id="PS50110"/>
    </source>
</evidence>
<dbReference type="InterPro" id="IPR005561">
    <property type="entry name" value="ANTAR"/>
</dbReference>
<organism evidence="7 8">
    <name type="scientific">Vallitalea pronyensis</name>
    <dbReference type="NCBI Taxonomy" id="1348613"/>
    <lineage>
        <taxon>Bacteria</taxon>
        <taxon>Bacillati</taxon>
        <taxon>Bacillota</taxon>
        <taxon>Clostridia</taxon>
        <taxon>Lachnospirales</taxon>
        <taxon>Vallitaleaceae</taxon>
        <taxon>Vallitalea</taxon>
    </lineage>
</organism>
<dbReference type="InterPro" id="IPR036388">
    <property type="entry name" value="WH-like_DNA-bd_sf"/>
</dbReference>
<dbReference type="GO" id="GO:0000160">
    <property type="term" value="P:phosphorelay signal transduction system"/>
    <property type="evidence" value="ECO:0007669"/>
    <property type="project" value="InterPro"/>
</dbReference>
<dbReference type="Gene3D" id="1.10.10.10">
    <property type="entry name" value="Winged helix-like DNA-binding domain superfamily/Winged helix DNA-binding domain"/>
    <property type="match status" value="1"/>
</dbReference>
<accession>A0A8J8MHZ7</accession>
<name>A0A8J8MHZ7_9FIRM</name>
<feature type="modified residue" description="4-aspartylphosphate" evidence="4">
    <location>
        <position position="54"/>
    </location>
</feature>
<reference evidence="7" key="1">
    <citation type="submission" date="2020-07" db="EMBL/GenBank/DDBJ databases">
        <title>Vallitalea pronyensis genome.</title>
        <authorList>
            <person name="Postec A."/>
        </authorList>
    </citation>
    <scope>NUCLEOTIDE SEQUENCE</scope>
    <source>
        <strain evidence="7">FatNI3</strain>
    </source>
</reference>
<dbReference type="EMBL" id="CP058649">
    <property type="protein sequence ID" value="QUI21995.1"/>
    <property type="molecule type" value="Genomic_DNA"/>
</dbReference>
<dbReference type="InterPro" id="IPR050595">
    <property type="entry name" value="Bact_response_regulator"/>
</dbReference>
<dbReference type="AlphaFoldDB" id="A0A8J8MHZ7"/>
<evidence type="ECO:0000313" key="7">
    <source>
        <dbReference type="EMBL" id="QUI21995.1"/>
    </source>
</evidence>
<evidence type="ECO:0000256" key="4">
    <source>
        <dbReference type="PROSITE-ProRule" id="PRU00169"/>
    </source>
</evidence>
<dbReference type="SMART" id="SM00448">
    <property type="entry name" value="REC"/>
    <property type="match status" value="1"/>
</dbReference>
<proteinExistence type="predicted"/>
<sequence>MGARIVVGSSKQNIVKQLSHFLKEKGYNVIGETTDGYDFLRKVHDMYPDLCILDFNMKGLNGHEVSEVIISDNLCPVITMVTSAEQHYFLNLSQEAGFTLLVKPLNRMVLLSTIDIMVKTSRNIQHLQKEVKHLKKKQDSKTILDHAKQLLMKQLHLTEGEAHKRILRESMNRGFSKEMIAKEIIQKYS</sequence>
<keyword evidence="8" id="KW-1185">Reference proteome</keyword>
<protein>
    <recommendedName>
        <fullName evidence="1">Stage 0 sporulation protein A homolog</fullName>
    </recommendedName>
</protein>
<dbReference type="Pfam" id="PF00072">
    <property type="entry name" value="Response_reg"/>
    <property type="match status" value="1"/>
</dbReference>
<evidence type="ECO:0000256" key="2">
    <source>
        <dbReference type="ARBA" id="ARBA00022553"/>
    </source>
</evidence>
<dbReference type="GO" id="GO:0003723">
    <property type="term" value="F:RNA binding"/>
    <property type="evidence" value="ECO:0007669"/>
    <property type="project" value="InterPro"/>
</dbReference>
<dbReference type="SUPFAM" id="SSF52172">
    <property type="entry name" value="CheY-like"/>
    <property type="match status" value="1"/>
</dbReference>
<dbReference type="PANTHER" id="PTHR44591:SF3">
    <property type="entry name" value="RESPONSE REGULATORY DOMAIN-CONTAINING PROTEIN"/>
    <property type="match status" value="1"/>
</dbReference>
<evidence type="ECO:0000256" key="1">
    <source>
        <dbReference type="ARBA" id="ARBA00018672"/>
    </source>
</evidence>
<evidence type="ECO:0000313" key="8">
    <source>
        <dbReference type="Proteomes" id="UP000683246"/>
    </source>
</evidence>
<dbReference type="RefSeq" id="WP_212697468.1">
    <property type="nucleotide sequence ID" value="NZ_CP058649.1"/>
</dbReference>
<dbReference type="PROSITE" id="PS50110">
    <property type="entry name" value="RESPONSE_REGULATORY"/>
    <property type="match status" value="1"/>
</dbReference>
<gene>
    <name evidence="7" type="ORF">HZI73_06625</name>
</gene>
<dbReference type="Gene3D" id="3.40.50.2300">
    <property type="match status" value="1"/>
</dbReference>
<evidence type="ECO:0000256" key="3">
    <source>
        <dbReference type="ARBA" id="ARBA00024867"/>
    </source>
</evidence>
<dbReference type="InterPro" id="IPR008327">
    <property type="entry name" value="Sig_transdc_resp-reg_antiterm"/>
</dbReference>
<dbReference type="PANTHER" id="PTHR44591">
    <property type="entry name" value="STRESS RESPONSE REGULATOR PROTEIN 1"/>
    <property type="match status" value="1"/>
</dbReference>
<dbReference type="Pfam" id="PF03861">
    <property type="entry name" value="ANTAR"/>
    <property type="match status" value="1"/>
</dbReference>
<feature type="domain" description="Response regulatory" evidence="5">
    <location>
        <begin position="4"/>
        <end position="118"/>
    </location>
</feature>
<dbReference type="PROSITE" id="PS50921">
    <property type="entry name" value="ANTAR"/>
    <property type="match status" value="1"/>
</dbReference>
<dbReference type="PIRSF" id="PIRSF036382">
    <property type="entry name" value="RR_antiterm"/>
    <property type="match status" value="1"/>
</dbReference>
<keyword evidence="2 4" id="KW-0597">Phosphoprotein</keyword>
<dbReference type="KEGG" id="vpy:HZI73_06625"/>
<dbReference type="InterPro" id="IPR001789">
    <property type="entry name" value="Sig_transdc_resp-reg_receiver"/>
</dbReference>
<feature type="domain" description="ANTAR" evidence="6">
    <location>
        <begin position="124"/>
        <end position="185"/>
    </location>
</feature>
<dbReference type="SMART" id="SM01012">
    <property type="entry name" value="ANTAR"/>
    <property type="match status" value="1"/>
</dbReference>
<comment type="function">
    <text evidence="3">May play the central regulatory role in sporulation. It may be an element of the effector pathway responsible for the activation of sporulation genes in response to nutritional stress. Spo0A may act in concert with spo0H (a sigma factor) to control the expression of some genes that are critical to the sporulation process.</text>
</comment>
<dbReference type="InterPro" id="IPR011006">
    <property type="entry name" value="CheY-like_superfamily"/>
</dbReference>